<gene>
    <name evidence="2" type="ORF">NF867_12070</name>
</gene>
<keyword evidence="1" id="KW-0175">Coiled coil</keyword>
<proteinExistence type="predicted"/>
<dbReference type="AlphaFoldDB" id="A0A9X2JCL5"/>
<dbReference type="Proteomes" id="UP001155182">
    <property type="component" value="Unassembled WGS sequence"/>
</dbReference>
<dbReference type="RefSeq" id="WP_252588256.1">
    <property type="nucleotide sequence ID" value="NZ_JAMWYS010000036.1"/>
</dbReference>
<protein>
    <submittedName>
        <fullName evidence="2">Uncharacterized protein</fullName>
    </submittedName>
</protein>
<name>A0A9X2JCL5_9SPHI</name>
<evidence type="ECO:0000313" key="2">
    <source>
        <dbReference type="EMBL" id="MCO4293602.1"/>
    </source>
</evidence>
<sequence>MKPLYLFFLVIISLIDINCVHGQSTQKFKGHLIHNNNKVVAPLEVRVESFLTITNNSGYFDVAIPADLVQARIELTDKRFMILYPTGGRVLIPKDPKLVTDIIIAESSENKTLSAYIDYSRRIEKTVGGNSAEVRALKAQLDSVTALLTKQYNLKEADLKSAIELQKGRETTYTQLSETLNVYLNEAKDLENAFKYIADYAFQNQDALKELIEAINSYNTAYEKLNAVHQNYYTAIKNNWQSDELAENYSNLTDYALNDLHKSKILPLNNLCRSINDYVSKGKKDDNLKKQILSQVQQAVNSLTQSIQVLNDKTQVLLTKLQTKTSPLSTD</sequence>
<accession>A0A9X2JCL5</accession>
<reference evidence="2" key="1">
    <citation type="submission" date="2022-06" db="EMBL/GenBank/DDBJ databases">
        <title>Solitalea sp. MAHUQ-68 isolated from rhizospheric soil.</title>
        <authorList>
            <person name="Huq M.A."/>
        </authorList>
    </citation>
    <scope>NUCLEOTIDE SEQUENCE</scope>
    <source>
        <strain evidence="2">MAHUQ-68</strain>
    </source>
</reference>
<organism evidence="2 3">
    <name type="scientific">Solitalea agri</name>
    <dbReference type="NCBI Taxonomy" id="2953739"/>
    <lineage>
        <taxon>Bacteria</taxon>
        <taxon>Pseudomonadati</taxon>
        <taxon>Bacteroidota</taxon>
        <taxon>Sphingobacteriia</taxon>
        <taxon>Sphingobacteriales</taxon>
        <taxon>Sphingobacteriaceae</taxon>
        <taxon>Solitalea</taxon>
    </lineage>
</organism>
<keyword evidence="3" id="KW-1185">Reference proteome</keyword>
<dbReference type="EMBL" id="JAMWYS010000036">
    <property type="protein sequence ID" value="MCO4293602.1"/>
    <property type="molecule type" value="Genomic_DNA"/>
</dbReference>
<evidence type="ECO:0000313" key="3">
    <source>
        <dbReference type="Proteomes" id="UP001155182"/>
    </source>
</evidence>
<feature type="coiled-coil region" evidence="1">
    <location>
        <begin position="173"/>
        <end position="228"/>
    </location>
</feature>
<evidence type="ECO:0000256" key="1">
    <source>
        <dbReference type="SAM" id="Coils"/>
    </source>
</evidence>
<comment type="caution">
    <text evidence="2">The sequence shown here is derived from an EMBL/GenBank/DDBJ whole genome shotgun (WGS) entry which is preliminary data.</text>
</comment>